<accession>A0ABD3HCA4</accession>
<feature type="compositionally biased region" description="Polar residues" evidence="1">
    <location>
        <begin position="235"/>
        <end position="245"/>
    </location>
</feature>
<organism evidence="2 3">
    <name type="scientific">Riccia sorocarpa</name>
    <dbReference type="NCBI Taxonomy" id="122646"/>
    <lineage>
        <taxon>Eukaryota</taxon>
        <taxon>Viridiplantae</taxon>
        <taxon>Streptophyta</taxon>
        <taxon>Embryophyta</taxon>
        <taxon>Marchantiophyta</taxon>
        <taxon>Marchantiopsida</taxon>
        <taxon>Marchantiidae</taxon>
        <taxon>Marchantiales</taxon>
        <taxon>Ricciaceae</taxon>
        <taxon>Riccia</taxon>
    </lineage>
</organism>
<comment type="caution">
    <text evidence="2">The sequence shown here is derived from an EMBL/GenBank/DDBJ whole genome shotgun (WGS) entry which is preliminary data.</text>
</comment>
<protein>
    <recommendedName>
        <fullName evidence="4">NADH dehydrogenase subunit I</fullName>
    </recommendedName>
</protein>
<evidence type="ECO:0000256" key="1">
    <source>
        <dbReference type="SAM" id="MobiDB-lite"/>
    </source>
</evidence>
<proteinExistence type="predicted"/>
<keyword evidence="3" id="KW-1185">Reference proteome</keyword>
<evidence type="ECO:0000313" key="3">
    <source>
        <dbReference type="Proteomes" id="UP001633002"/>
    </source>
</evidence>
<feature type="region of interest" description="Disordered" evidence="1">
    <location>
        <begin position="127"/>
        <end position="150"/>
    </location>
</feature>
<sequence length="245" mass="27187">MFVIVGRRTDDERRNHTSIPVPVDSLELSTSEAAYYSDNSSSSISPLQAGLRLMKALEFHPRPLSHFGLSHSLAFYGSNPLKTYVPLNFGIAEVRQPIKYLTLGDPCPHCGYPPHEEITCPPPPIYSQPSPEDPVQEAASIHGETQHDPHNQTQVDYILPRCSPPLHRAYVHRQGVAPAHSAPTRTDYAITYGFPTEAPRHPPLDLNQQPPPTAMEVEIESHGDDLQDCEIDQTLGGQRSPSYNE</sequence>
<evidence type="ECO:0008006" key="4">
    <source>
        <dbReference type="Google" id="ProtNLM"/>
    </source>
</evidence>
<dbReference type="Proteomes" id="UP001633002">
    <property type="component" value="Unassembled WGS sequence"/>
</dbReference>
<reference evidence="2 3" key="1">
    <citation type="submission" date="2024-09" db="EMBL/GenBank/DDBJ databases">
        <title>Chromosome-scale assembly of Riccia sorocarpa.</title>
        <authorList>
            <person name="Paukszto L."/>
        </authorList>
    </citation>
    <scope>NUCLEOTIDE SEQUENCE [LARGE SCALE GENOMIC DNA]</scope>
    <source>
        <strain evidence="2">LP-2024</strain>
        <tissue evidence="2">Aerial parts of the thallus</tissue>
    </source>
</reference>
<name>A0ABD3HCA4_9MARC</name>
<evidence type="ECO:0000313" key="2">
    <source>
        <dbReference type="EMBL" id="KAL3688252.1"/>
    </source>
</evidence>
<dbReference type="EMBL" id="JBJQOH010000004">
    <property type="protein sequence ID" value="KAL3688252.1"/>
    <property type="molecule type" value="Genomic_DNA"/>
</dbReference>
<feature type="region of interest" description="Disordered" evidence="1">
    <location>
        <begin position="193"/>
        <end position="245"/>
    </location>
</feature>
<dbReference type="AlphaFoldDB" id="A0ABD3HCA4"/>
<gene>
    <name evidence="2" type="ORF">R1sor_014561</name>
</gene>